<feature type="transmembrane region" description="Helical" evidence="5">
    <location>
        <begin position="84"/>
        <end position="104"/>
    </location>
</feature>
<comment type="caution">
    <text evidence="7">The sequence shown here is derived from an EMBL/GenBank/DDBJ whole genome shotgun (WGS) entry which is preliminary data.</text>
</comment>
<sequence length="106" mass="11722">MIHSSNEATLKSDAGLQVERTTLSWFRTLFVSFLIALSILKKALDYEGGTWLFALFFASALSIATYYSLYFVSSTCIRRKAGRYKIITLSLGMAAFLYGVGIVVGT</sequence>
<reference evidence="7 8" key="1">
    <citation type="submission" date="2017-09" db="EMBL/GenBank/DDBJ databases">
        <authorList>
            <person name="Girard L."/>
            <person name="Lami R."/>
            <person name="Suzuki M."/>
            <person name="Baudart J."/>
        </authorList>
    </citation>
    <scope>NUCLEOTIDE SEQUENCE [LARGE SCALE GENOMIC DNA]</scope>
    <source>
        <strain evidence="7 8">17LN0615E</strain>
    </source>
</reference>
<dbReference type="RefSeq" id="WP_062458633.1">
    <property type="nucleotide sequence ID" value="NZ_FLLQ01000005.1"/>
</dbReference>
<evidence type="ECO:0000256" key="4">
    <source>
        <dbReference type="ARBA" id="ARBA00023136"/>
    </source>
</evidence>
<feature type="transmembrane region" description="Helical" evidence="5">
    <location>
        <begin position="21"/>
        <end position="40"/>
    </location>
</feature>
<name>A0ABX5DEN3_9VIBR</name>
<keyword evidence="8" id="KW-1185">Reference proteome</keyword>
<proteinExistence type="predicted"/>
<keyword evidence="3 5" id="KW-1133">Transmembrane helix</keyword>
<keyword evidence="2 5" id="KW-0812">Transmembrane</keyword>
<evidence type="ECO:0000313" key="7">
    <source>
        <dbReference type="EMBL" id="PRQ68104.1"/>
    </source>
</evidence>
<evidence type="ECO:0000256" key="2">
    <source>
        <dbReference type="ARBA" id="ARBA00022692"/>
    </source>
</evidence>
<organism evidence="7 8">
    <name type="scientific">Vibrio mediterranei</name>
    <dbReference type="NCBI Taxonomy" id="689"/>
    <lineage>
        <taxon>Bacteria</taxon>
        <taxon>Pseudomonadati</taxon>
        <taxon>Pseudomonadota</taxon>
        <taxon>Gammaproteobacteria</taxon>
        <taxon>Vibrionales</taxon>
        <taxon>Vibrionaceae</taxon>
        <taxon>Vibrio</taxon>
    </lineage>
</organism>
<protein>
    <submittedName>
        <fullName evidence="7">DUF202 domain-containing protein</fullName>
    </submittedName>
</protein>
<dbReference type="Proteomes" id="UP000238163">
    <property type="component" value="Unassembled WGS sequence"/>
</dbReference>
<feature type="transmembrane region" description="Helical" evidence="5">
    <location>
        <begin position="52"/>
        <end position="72"/>
    </location>
</feature>
<dbReference type="Pfam" id="PF02656">
    <property type="entry name" value="DUF202"/>
    <property type="match status" value="1"/>
</dbReference>
<evidence type="ECO:0000256" key="1">
    <source>
        <dbReference type="ARBA" id="ARBA00004127"/>
    </source>
</evidence>
<evidence type="ECO:0000259" key="6">
    <source>
        <dbReference type="Pfam" id="PF02656"/>
    </source>
</evidence>
<evidence type="ECO:0000256" key="5">
    <source>
        <dbReference type="SAM" id="Phobius"/>
    </source>
</evidence>
<gene>
    <name evidence="7" type="ORF">COR51_06505</name>
</gene>
<evidence type="ECO:0000313" key="8">
    <source>
        <dbReference type="Proteomes" id="UP000238163"/>
    </source>
</evidence>
<feature type="domain" description="DUF202" evidence="6">
    <location>
        <begin position="14"/>
        <end position="66"/>
    </location>
</feature>
<dbReference type="EMBL" id="NWTN01000003">
    <property type="protein sequence ID" value="PRQ68104.1"/>
    <property type="molecule type" value="Genomic_DNA"/>
</dbReference>
<reference evidence="7 8" key="2">
    <citation type="submission" date="2018-03" db="EMBL/GenBank/DDBJ databases">
        <title>Genetic Diversity and Phenotypic Plasticity of AHL Mediated Quorum Sensing in Environmental Strains of Vibrio mediterranei.</title>
        <authorList>
            <person name="Lantoine F."/>
            <person name="Vouve F."/>
        </authorList>
    </citation>
    <scope>NUCLEOTIDE SEQUENCE [LARGE SCALE GENOMIC DNA]</scope>
    <source>
        <strain evidence="7 8">17LN0615E</strain>
    </source>
</reference>
<comment type="subcellular location">
    <subcellularLocation>
        <location evidence="1">Endomembrane system</location>
        <topology evidence="1">Multi-pass membrane protein</topology>
    </subcellularLocation>
</comment>
<keyword evidence="4 5" id="KW-0472">Membrane</keyword>
<accession>A0ABX5DEN3</accession>
<dbReference type="InterPro" id="IPR003807">
    <property type="entry name" value="DUF202"/>
</dbReference>
<evidence type="ECO:0000256" key="3">
    <source>
        <dbReference type="ARBA" id="ARBA00022989"/>
    </source>
</evidence>